<proteinExistence type="predicted"/>
<name>A0A1X7TEK3_AMPQE</name>
<evidence type="ECO:0000256" key="1">
    <source>
        <dbReference type="SAM" id="MobiDB-lite"/>
    </source>
</evidence>
<evidence type="ECO:0000313" key="2">
    <source>
        <dbReference type="EnsemblMetazoa" id="Aqu2.1.12926_001"/>
    </source>
</evidence>
<protein>
    <submittedName>
        <fullName evidence="2">Uncharacterized protein</fullName>
    </submittedName>
</protein>
<feature type="region of interest" description="Disordered" evidence="1">
    <location>
        <begin position="1"/>
        <end position="29"/>
    </location>
</feature>
<dbReference type="EnsemblMetazoa" id="Aqu2.1.12926_001">
    <property type="protein sequence ID" value="Aqu2.1.12926_001"/>
    <property type="gene ID" value="Aqu2.1.12926"/>
</dbReference>
<reference evidence="2" key="1">
    <citation type="submission" date="2017-05" db="UniProtKB">
        <authorList>
            <consortium name="EnsemblMetazoa"/>
        </authorList>
    </citation>
    <scope>IDENTIFICATION</scope>
</reference>
<dbReference type="AlphaFoldDB" id="A0A1X7TEK3"/>
<dbReference type="InParanoid" id="A0A1X7TEK3"/>
<organism evidence="2">
    <name type="scientific">Amphimedon queenslandica</name>
    <name type="common">Sponge</name>
    <dbReference type="NCBI Taxonomy" id="400682"/>
    <lineage>
        <taxon>Eukaryota</taxon>
        <taxon>Metazoa</taxon>
        <taxon>Porifera</taxon>
        <taxon>Demospongiae</taxon>
        <taxon>Heteroscleromorpha</taxon>
        <taxon>Haplosclerida</taxon>
        <taxon>Niphatidae</taxon>
        <taxon>Amphimedon</taxon>
    </lineage>
</organism>
<accession>A0A1X7TEK3</accession>
<sequence>MREYRRGLVANQPPPAPSPESVRQQQLSRKDLKKLQKEIRLSPTSVCCTCECLCYPKGVSLVD</sequence>